<gene>
    <name evidence="15" type="primary">dus</name>
    <name evidence="15" type="ORF">DTL3_1535</name>
</gene>
<dbReference type="AlphaFoldDB" id="A0A0C7P3G0"/>
<sequence length="314" mass="35689">MEDKLILAPMADYTDYPFRETCRKFGAKYTFTEMISVDSIVMNNQKIHLMLPQKGEKNIGIQLFGNDPIKFMEAAKIVENLASWIDINAACPVNKVIKKGAGAALLDTPELLAEIIYSLKNSVNVPVGVKMRLGFNKINIEENATLAESAGADYIIIHGRTRNQFYSGKTDKSIFKKIKKIVKIPVGASGDVFTLKDYEEYINNYCADFVLVARGAIGNPWIFLKRNYIPSLEERIKTCLEHLQLSIEFYKNEVYAVKKFRKILIKYFTGIAGVTEIKRKIFTTISYKEVEDLLYTNLLNINISLSSFIKKNSF</sequence>
<dbReference type="Gene3D" id="3.20.20.70">
    <property type="entry name" value="Aldolase class I"/>
    <property type="match status" value="1"/>
</dbReference>
<name>A0A0C7P3G0_DEFTU</name>
<evidence type="ECO:0000256" key="8">
    <source>
        <dbReference type="ARBA" id="ARBA00023002"/>
    </source>
</evidence>
<dbReference type="SUPFAM" id="SSF51395">
    <property type="entry name" value="FMN-linked oxidoreductases"/>
    <property type="match status" value="1"/>
</dbReference>
<evidence type="ECO:0000256" key="11">
    <source>
        <dbReference type="PIRNR" id="PIRNR006621"/>
    </source>
</evidence>
<dbReference type="Proteomes" id="UP000032809">
    <property type="component" value="Chromosome I"/>
</dbReference>
<evidence type="ECO:0000256" key="3">
    <source>
        <dbReference type="ARBA" id="ARBA00022630"/>
    </source>
</evidence>
<protein>
    <recommendedName>
        <fullName evidence="11">tRNA-dihydrouridine synthase</fullName>
        <ecNumber evidence="11">1.3.1.-</ecNumber>
    </recommendedName>
</protein>
<evidence type="ECO:0000256" key="1">
    <source>
        <dbReference type="ARBA" id="ARBA00002790"/>
    </source>
</evidence>
<feature type="binding site" evidence="13">
    <location>
        <position position="62"/>
    </location>
    <ligand>
        <name>FMN</name>
        <dbReference type="ChEBI" id="CHEBI:58210"/>
    </ligand>
</feature>
<dbReference type="Gene3D" id="1.10.1200.80">
    <property type="entry name" value="Putative flavin oxidoreducatase, domain 2"/>
    <property type="match status" value="1"/>
</dbReference>
<keyword evidence="6" id="KW-0521">NADP</keyword>
<dbReference type="PANTHER" id="PTHR45846:SF1">
    <property type="entry name" value="TRNA-DIHYDROURIDINE(47) SYNTHASE [NAD(P)(+)]-LIKE"/>
    <property type="match status" value="1"/>
</dbReference>
<dbReference type="KEGG" id="dtn:DTL3_1535"/>
<feature type="active site" description="Proton donor" evidence="12">
    <location>
        <position position="91"/>
    </location>
</feature>
<comment type="catalytic activity">
    <reaction evidence="10">
        <text>a 5,6-dihydrouridine in tRNA + NAD(+) = a uridine in tRNA + NADH + H(+)</text>
        <dbReference type="Rhea" id="RHEA:54452"/>
        <dbReference type="Rhea" id="RHEA-COMP:13339"/>
        <dbReference type="Rhea" id="RHEA-COMP:13887"/>
        <dbReference type="ChEBI" id="CHEBI:15378"/>
        <dbReference type="ChEBI" id="CHEBI:57540"/>
        <dbReference type="ChEBI" id="CHEBI:57945"/>
        <dbReference type="ChEBI" id="CHEBI:65315"/>
        <dbReference type="ChEBI" id="CHEBI:74443"/>
    </reaction>
</comment>
<keyword evidence="2" id="KW-0820">tRNA-binding</keyword>
<dbReference type="PANTHER" id="PTHR45846">
    <property type="entry name" value="TRNA-DIHYDROURIDINE(47) SYNTHASE [NAD(P)(+)]-LIKE"/>
    <property type="match status" value="1"/>
</dbReference>
<accession>A0A0C7P3G0</accession>
<dbReference type="Pfam" id="PF01207">
    <property type="entry name" value="Dus"/>
    <property type="match status" value="1"/>
</dbReference>
<dbReference type="InterPro" id="IPR013785">
    <property type="entry name" value="Aldolase_TIM"/>
</dbReference>
<comment type="similarity">
    <text evidence="11">Belongs to the dus family.</text>
</comment>
<feature type="binding site" evidence="13">
    <location>
        <begin position="9"/>
        <end position="11"/>
    </location>
    <ligand>
        <name>FMN</name>
        <dbReference type="ChEBI" id="CHEBI:58210"/>
    </ligand>
</feature>
<evidence type="ECO:0000259" key="14">
    <source>
        <dbReference type="Pfam" id="PF01207"/>
    </source>
</evidence>
<comment type="cofactor">
    <cofactor evidence="11 13">
        <name>FMN</name>
        <dbReference type="ChEBI" id="CHEBI:58210"/>
    </cofactor>
</comment>
<feature type="binding site" evidence="13">
    <location>
        <position position="130"/>
    </location>
    <ligand>
        <name>FMN</name>
        <dbReference type="ChEBI" id="CHEBI:58210"/>
    </ligand>
</feature>
<feature type="domain" description="DUS-like FMN-binding" evidence="14">
    <location>
        <begin position="6"/>
        <end position="291"/>
    </location>
</feature>
<dbReference type="InterPro" id="IPR024036">
    <property type="entry name" value="tRNA-dHydroUridine_Synthase_C"/>
</dbReference>
<dbReference type="GO" id="GO:0050660">
    <property type="term" value="F:flavin adenine dinucleotide binding"/>
    <property type="evidence" value="ECO:0007669"/>
    <property type="project" value="InterPro"/>
</dbReference>
<evidence type="ECO:0000256" key="2">
    <source>
        <dbReference type="ARBA" id="ARBA00022555"/>
    </source>
</evidence>
<dbReference type="STRING" id="1006576.DTL3_1535"/>
<evidence type="ECO:0000256" key="9">
    <source>
        <dbReference type="ARBA" id="ARBA00048205"/>
    </source>
</evidence>
<keyword evidence="5 11" id="KW-0819">tRNA processing</keyword>
<keyword evidence="13" id="KW-0547">Nucleotide-binding</keyword>
<dbReference type="PIRSF" id="PIRSF006621">
    <property type="entry name" value="Dus"/>
    <property type="match status" value="1"/>
</dbReference>
<organism evidence="15 16">
    <name type="scientific">Defluviitoga tunisiensis</name>
    <dbReference type="NCBI Taxonomy" id="1006576"/>
    <lineage>
        <taxon>Bacteria</taxon>
        <taxon>Thermotogati</taxon>
        <taxon>Thermotogota</taxon>
        <taxon>Thermotogae</taxon>
        <taxon>Petrotogales</taxon>
        <taxon>Petrotogaceae</taxon>
        <taxon>Defluviitoga</taxon>
    </lineage>
</organism>
<dbReference type="HOGENOM" id="CLU_013299_0_1_0"/>
<dbReference type="GO" id="GO:0000049">
    <property type="term" value="F:tRNA binding"/>
    <property type="evidence" value="ECO:0007669"/>
    <property type="project" value="UniProtKB-KW"/>
</dbReference>
<evidence type="ECO:0000313" key="16">
    <source>
        <dbReference type="Proteomes" id="UP000032809"/>
    </source>
</evidence>
<reference evidence="16" key="1">
    <citation type="submission" date="2014-11" db="EMBL/GenBank/DDBJ databases">
        <authorList>
            <person name="Wibberg D."/>
        </authorList>
    </citation>
    <scope>NUCLEOTIDE SEQUENCE [LARGE SCALE GENOMIC DNA]</scope>
    <source>
        <strain evidence="16">L3</strain>
    </source>
</reference>
<evidence type="ECO:0000256" key="12">
    <source>
        <dbReference type="PIRSR" id="PIRSR006621-1"/>
    </source>
</evidence>
<keyword evidence="7" id="KW-0694">RNA-binding</keyword>
<keyword evidence="3 11" id="KW-0285">Flavoprotein</keyword>
<evidence type="ECO:0000256" key="7">
    <source>
        <dbReference type="ARBA" id="ARBA00022884"/>
    </source>
</evidence>
<feature type="binding site" evidence="13">
    <location>
        <position position="158"/>
    </location>
    <ligand>
        <name>FMN</name>
        <dbReference type="ChEBI" id="CHEBI:58210"/>
    </ligand>
</feature>
<feature type="binding site" evidence="13">
    <location>
        <begin position="213"/>
        <end position="214"/>
    </location>
    <ligand>
        <name>FMN</name>
        <dbReference type="ChEBI" id="CHEBI:58210"/>
    </ligand>
</feature>
<comment type="catalytic activity">
    <reaction evidence="9">
        <text>a 5,6-dihydrouridine in tRNA + NADP(+) = a uridine in tRNA + NADPH + H(+)</text>
        <dbReference type="Rhea" id="RHEA:23624"/>
        <dbReference type="Rhea" id="RHEA-COMP:13339"/>
        <dbReference type="Rhea" id="RHEA-COMP:13887"/>
        <dbReference type="ChEBI" id="CHEBI:15378"/>
        <dbReference type="ChEBI" id="CHEBI:57783"/>
        <dbReference type="ChEBI" id="CHEBI:58349"/>
        <dbReference type="ChEBI" id="CHEBI:65315"/>
        <dbReference type="ChEBI" id="CHEBI:74443"/>
    </reaction>
</comment>
<dbReference type="InterPro" id="IPR001269">
    <property type="entry name" value="DUS_fam"/>
</dbReference>
<keyword evidence="16" id="KW-1185">Reference proteome</keyword>
<dbReference type="CDD" id="cd02801">
    <property type="entry name" value="DUS_like_FMN"/>
    <property type="match status" value="1"/>
</dbReference>
<evidence type="ECO:0000256" key="5">
    <source>
        <dbReference type="ARBA" id="ARBA00022694"/>
    </source>
</evidence>
<evidence type="ECO:0000256" key="10">
    <source>
        <dbReference type="ARBA" id="ARBA00048802"/>
    </source>
</evidence>
<dbReference type="GO" id="GO:0017150">
    <property type="term" value="F:tRNA dihydrouridine synthase activity"/>
    <property type="evidence" value="ECO:0007669"/>
    <property type="project" value="InterPro"/>
</dbReference>
<dbReference type="InterPro" id="IPR035587">
    <property type="entry name" value="DUS-like_FMN-bd"/>
</dbReference>
<proteinExistence type="inferred from homology"/>
<dbReference type="RefSeq" id="WP_045088199.1">
    <property type="nucleotide sequence ID" value="NZ_LN824141.1"/>
</dbReference>
<dbReference type="EC" id="1.3.1.-" evidence="11"/>
<dbReference type="PATRIC" id="fig|1006576.9.peg.1532"/>
<evidence type="ECO:0000256" key="6">
    <source>
        <dbReference type="ARBA" id="ARBA00022857"/>
    </source>
</evidence>
<evidence type="ECO:0000256" key="13">
    <source>
        <dbReference type="PIRSR" id="PIRSR006621-2"/>
    </source>
</evidence>
<keyword evidence="4 11" id="KW-0288">FMN</keyword>
<dbReference type="EMBL" id="LN824141">
    <property type="protein sequence ID" value="CEP78825.1"/>
    <property type="molecule type" value="Genomic_DNA"/>
</dbReference>
<comment type="function">
    <text evidence="1 11">Catalyzes the synthesis of 5,6-dihydrouridine (D), a modified base found in the D-loop of most tRNAs, via the reduction of the C5-C6 double bond in target uridines.</text>
</comment>
<evidence type="ECO:0000313" key="15">
    <source>
        <dbReference type="EMBL" id="CEP78825.1"/>
    </source>
</evidence>
<evidence type="ECO:0000256" key="4">
    <source>
        <dbReference type="ARBA" id="ARBA00022643"/>
    </source>
</evidence>
<keyword evidence="8 11" id="KW-0560">Oxidoreductase</keyword>